<evidence type="ECO:0000313" key="3">
    <source>
        <dbReference type="Proteomes" id="UP000250443"/>
    </source>
</evidence>
<proteinExistence type="predicted"/>
<gene>
    <name evidence="2" type="ORF">NCTC11842_00126</name>
</gene>
<feature type="signal peptide" evidence="1">
    <location>
        <begin position="1"/>
        <end position="23"/>
    </location>
</feature>
<reference evidence="2 3" key="1">
    <citation type="submission" date="2018-06" db="EMBL/GenBank/DDBJ databases">
        <authorList>
            <consortium name="Pathogen Informatics"/>
            <person name="Doyle S."/>
        </authorList>
    </citation>
    <scope>NUCLEOTIDE SEQUENCE [LARGE SCALE GENOMIC DNA]</scope>
    <source>
        <strain evidence="2 3">NCTC11842</strain>
    </source>
</reference>
<dbReference type="AlphaFoldDB" id="A0A2X2BYZ2"/>
<sequence length="94" mass="10135">MYFMKSFLLAATLVVVPSVVAMAEDSDQQQPDSAETHADSSQVLGGNAGSACQMILCLSNPSGKELSSCAAPLKRYFDMKPHRRPGFLAQCPRK</sequence>
<feature type="chain" id="PRO_5016127253" evidence="1">
    <location>
        <begin position="24"/>
        <end position="94"/>
    </location>
</feature>
<dbReference type="Proteomes" id="UP000250443">
    <property type="component" value="Unassembled WGS sequence"/>
</dbReference>
<keyword evidence="1" id="KW-0732">Signal</keyword>
<dbReference type="EMBL" id="UAUF01000002">
    <property type="protein sequence ID" value="SPY99981.1"/>
    <property type="molecule type" value="Genomic_DNA"/>
</dbReference>
<evidence type="ECO:0000313" key="2">
    <source>
        <dbReference type="EMBL" id="SPY99981.1"/>
    </source>
</evidence>
<accession>A0A2X2BYZ2</accession>
<name>A0A2X2BYZ2_PSELU</name>
<organism evidence="2 3">
    <name type="scientific">Pseudomonas luteola</name>
    <dbReference type="NCBI Taxonomy" id="47886"/>
    <lineage>
        <taxon>Bacteria</taxon>
        <taxon>Pseudomonadati</taxon>
        <taxon>Pseudomonadota</taxon>
        <taxon>Gammaproteobacteria</taxon>
        <taxon>Pseudomonadales</taxon>
        <taxon>Pseudomonadaceae</taxon>
        <taxon>Pseudomonas</taxon>
    </lineage>
</organism>
<protein>
    <submittedName>
        <fullName evidence="2">Conjugal transfer protein TrbM</fullName>
    </submittedName>
</protein>
<evidence type="ECO:0000256" key="1">
    <source>
        <dbReference type="SAM" id="SignalP"/>
    </source>
</evidence>